<feature type="compositionally biased region" description="Gly residues" evidence="9">
    <location>
        <begin position="1690"/>
        <end position="1709"/>
    </location>
</feature>
<dbReference type="InterPro" id="IPR001650">
    <property type="entry name" value="Helicase_C-like"/>
</dbReference>
<dbReference type="GO" id="GO:0003677">
    <property type="term" value="F:DNA binding"/>
    <property type="evidence" value="ECO:0007669"/>
    <property type="project" value="UniProtKB-KW"/>
</dbReference>
<evidence type="ECO:0000313" key="13">
    <source>
        <dbReference type="Proteomes" id="UP000179540"/>
    </source>
</evidence>
<dbReference type="GO" id="GO:0006281">
    <property type="term" value="P:DNA repair"/>
    <property type="evidence" value="ECO:0007669"/>
    <property type="project" value="UniProtKB-KW"/>
</dbReference>
<dbReference type="Pfam" id="PF23236">
    <property type="entry name" value="WHD_2nd_Lhr"/>
    <property type="match status" value="2"/>
</dbReference>
<dbReference type="Gene3D" id="3.40.50.300">
    <property type="entry name" value="P-loop containing nucleotide triphosphate hydrolases"/>
    <property type="match status" value="2"/>
</dbReference>
<dbReference type="EMBL" id="MODZ01000006">
    <property type="protein sequence ID" value="OIJ35831.1"/>
    <property type="molecule type" value="Genomic_DNA"/>
</dbReference>
<gene>
    <name evidence="12" type="ORF">BK826_05560</name>
</gene>
<feature type="compositionally biased region" description="Acidic residues" evidence="9">
    <location>
        <begin position="1104"/>
        <end position="1116"/>
    </location>
</feature>
<accession>A0A1S2N0I3</accession>
<dbReference type="Pfam" id="PF19306">
    <property type="entry name" value="WHD_Lhr"/>
    <property type="match status" value="1"/>
</dbReference>
<dbReference type="InterPro" id="IPR027417">
    <property type="entry name" value="P-loop_NTPase"/>
</dbReference>
<dbReference type="GO" id="GO:0005524">
    <property type="term" value="F:ATP binding"/>
    <property type="evidence" value="ECO:0007669"/>
    <property type="project" value="UniProtKB-KW"/>
</dbReference>
<keyword evidence="6" id="KW-0238">DNA-binding</keyword>
<dbReference type="PROSITE" id="PS51194">
    <property type="entry name" value="HELICASE_CTER"/>
    <property type="match status" value="1"/>
</dbReference>
<dbReference type="Pfam" id="PF00271">
    <property type="entry name" value="Helicase_C"/>
    <property type="match status" value="1"/>
</dbReference>
<dbReference type="InterPro" id="IPR013701">
    <property type="entry name" value="Lhr-like_DEAD/DEAH_assoc"/>
</dbReference>
<evidence type="ECO:0000256" key="7">
    <source>
        <dbReference type="ARBA" id="ARBA00023204"/>
    </source>
</evidence>
<keyword evidence="5" id="KW-0067">ATP-binding</keyword>
<dbReference type="Pfam" id="PF08494">
    <property type="entry name" value="DEAD_assoc"/>
    <property type="match status" value="1"/>
</dbReference>
<proteinExistence type="predicted"/>
<dbReference type="InterPro" id="IPR052511">
    <property type="entry name" value="ATP-dep_Helicase"/>
</dbReference>
<keyword evidence="1" id="KW-0547">Nucleotide-binding</keyword>
<feature type="compositionally biased region" description="Low complexity" evidence="9">
    <location>
        <begin position="407"/>
        <end position="441"/>
    </location>
</feature>
<dbReference type="InterPro" id="IPR055367">
    <property type="entry name" value="WH4_Lhr"/>
</dbReference>
<dbReference type="SMART" id="SM00490">
    <property type="entry name" value="HELICc"/>
    <property type="match status" value="1"/>
</dbReference>
<sequence>MPHALDRFTPATRDWFAGAFGAPTAAQEGAWEAIAQGRHALVVAPTGSGKTLAAFLWALDRLLLGGGGASGGGADDAEAATPARHGGDAGRTGKRRTNATQVLYISPLKALGVDVERNLRAPLVGITQTARFQGTEPREISVGVRSGDTPAAERRALLSNPPDILITTPESLYLMLTSKARSSLTQVHTVIVDEVHAVAGTKRGAHLAVTLERLDQILPHPAQRIGLSATVEPVETVARFLGGTTPVTVVRPEAAKTWDLTVSVPVPDMSNLTVPVPREQPRVRTGIDRGSAASGTATLEDALGLDLASPLAGRQNDDAAVTPLPPEPVHEVVASIWPHVEERIVDLVEAHRSTIVFANSRGLAERLTSRLNEVHAFRQVQRGLLDPEQTPGRRGSAGAGIREQRMGAGEARAGEARAAASSGGTSGTAAASSSGGAAPHAAAEIPYAPPAVNHLTSGTAAPELARAHHGSVSKDQRALIEDALKTGALRCVVATSSLELGIDMGAVDLVIQVESPPSVASGLQRVGRAGHQVGETSRAVLYPKHRGDLRDAAVTVERMRAGAIEKLHVPANPLDVLAQQTVAAAALGPIDVEAWFEALRRTAPFAALPRSAFDAVLDLLAGKYPSDEFAELRPRLIWDRDGGVLEPRPGAQRIAVTSGGTIPDRGLYPVFIVGGDEQTGPKRVGELDEEMVYESRAGDVIALGATSWRIEEITHDRVSVTPAPGQVGKLPFWHGDGPGRPVDLGEAVGGFTRELAARLETGQDDAARTRLREAGLDEWAADNLLAYVREQTEATGQVPSEKTLVVERFRDELGDWRVILHSPYGMPVHGPWALAVGARIEQRWGLDGSAMAADDGIVLRIPAMEDTPPGAELFAFDAEEIERIVTEQVGSSALFAARFRECAARALLLPRRDPGRRTPLWQQRQRSAQLLDVARKHPDFPIILETVRECLQDVYDLPALRRLHEHIAARRITVRELETPEPSPFAKTLLFGYVGQFLYNTDAPLAERRAAALSLDPSLLAQLLGQEELRELLDAQIIERTEAQLQRLSPDRRLRGAEGLADLLRLLGPLSPEEAAARLRPEETAGAVAAGPGSASGRGTGADDAVEDGAGADDAAENETADLGVVAEWADRLVRAHRAFRVRTGGIERIAAVEDAARLRDGLGVPLPMGVPAAFIEPVADPLGDLVSRYARTHGPFTTGQAAATLGLGRAVVETVLRRLAADRRVATGRFLPAELLSARGLDPQDPGEEWCDAGVLRTLRRRSLAALRAQIEPVDAATYARFLPAWQHVWARGAEQDPRVADEDGLLTVIDQLAGTAVPASALETLVLPARVRGYAPRMLDELLASGQVLWTGAGTVPGQDGWVSLHLAESADLTVPERPAIPLDRLSADARTVYAAMGEGADFLPRIAARAGLSLGTAGDGLWELVWAGLVTNDGMAALRAFLDGGKTAHARPRGPARSRSLGRRGAGRISRAQGARPGRYAGLAAPGRAGAGLGAGGLGSDGLGADGSGAGSDGGVGGWGLGVAGGGPGGGAAEMSALSPQRERELSGRWSRVSSYLSEEPLEPTVRAVALAQLMLDRHGVLTRGAVQQEDSPGGFAAVYQILTAQEDQGEARRGYFIEGLGGAQFAAPATVDLLRAAEIDDQLEASGASERTPQVLVLVATDPAQPYGAALSWPDPIPGESLLRGVSGGSRGSGPEGAFAGGGAASGRDGAVSGRDGAVSGPDGAASAGAKTSQARPGRKAGALVVLVDGRPVLYVERGGKTLLAFTTRVLDLELAAPAVADAVRAGAAQKLVVEKVNGVSVLERGTPAEDGSPDPITALREALMAAGFDSTPKGLRIRG</sequence>
<reference evidence="12 13" key="1">
    <citation type="submission" date="2016-10" db="EMBL/GenBank/DDBJ databases">
        <title>Draft genome sequence of strain LCT isolated from the Shenzhou X spacecraft of China.</title>
        <authorList>
            <person name="Huang B."/>
        </authorList>
    </citation>
    <scope>NUCLEOTIDE SEQUENCE [LARGE SCALE GENOMIC DNA]</scope>
    <source>
        <strain evidence="12 13">LCT-H5</strain>
    </source>
</reference>
<evidence type="ECO:0000259" key="10">
    <source>
        <dbReference type="PROSITE" id="PS51192"/>
    </source>
</evidence>
<evidence type="ECO:0000256" key="5">
    <source>
        <dbReference type="ARBA" id="ARBA00022840"/>
    </source>
</evidence>
<evidence type="ECO:0000256" key="2">
    <source>
        <dbReference type="ARBA" id="ARBA00022763"/>
    </source>
</evidence>
<dbReference type="GO" id="GO:0004386">
    <property type="term" value="F:helicase activity"/>
    <property type="evidence" value="ECO:0007669"/>
    <property type="project" value="UniProtKB-KW"/>
</dbReference>
<evidence type="ECO:0000256" key="6">
    <source>
        <dbReference type="ARBA" id="ARBA00023125"/>
    </source>
</evidence>
<keyword evidence="2" id="KW-0227">DNA damage</keyword>
<feature type="region of interest" description="Disordered" evidence="9">
    <location>
        <begin position="1686"/>
        <end position="1738"/>
    </location>
</feature>
<feature type="region of interest" description="Disordered" evidence="9">
    <location>
        <begin position="382"/>
        <end position="441"/>
    </location>
</feature>
<keyword evidence="4 12" id="KW-0347">Helicase</keyword>
<evidence type="ECO:0000313" key="12">
    <source>
        <dbReference type="EMBL" id="OIJ35831.1"/>
    </source>
</evidence>
<dbReference type="InterPro" id="IPR055368">
    <property type="entry name" value="WH3_Lhr"/>
</dbReference>
<feature type="region of interest" description="Disordered" evidence="9">
    <location>
        <begin position="1079"/>
        <end position="1116"/>
    </location>
</feature>
<dbReference type="InterPro" id="IPR014001">
    <property type="entry name" value="Helicase_ATP-bd"/>
</dbReference>
<dbReference type="GO" id="GO:0016887">
    <property type="term" value="F:ATP hydrolysis activity"/>
    <property type="evidence" value="ECO:0007669"/>
    <property type="project" value="TreeGrafter"/>
</dbReference>
<feature type="region of interest" description="Disordered" evidence="9">
    <location>
        <begin position="1449"/>
        <end position="1484"/>
    </location>
</feature>
<feature type="domain" description="Helicase C-terminal" evidence="11">
    <location>
        <begin position="339"/>
        <end position="575"/>
    </location>
</feature>
<evidence type="ECO:0000259" key="11">
    <source>
        <dbReference type="PROSITE" id="PS51194"/>
    </source>
</evidence>
<dbReference type="PANTHER" id="PTHR47962">
    <property type="entry name" value="ATP-DEPENDENT HELICASE LHR-RELATED-RELATED"/>
    <property type="match status" value="1"/>
</dbReference>
<comment type="caution">
    <text evidence="12">The sequence shown here is derived from an EMBL/GenBank/DDBJ whole genome shotgun (WGS) entry which is preliminary data.</text>
</comment>
<keyword evidence="7" id="KW-0234">DNA repair</keyword>
<dbReference type="Pfam" id="PF23234">
    <property type="entry name" value="WHD_4th_Lhr"/>
    <property type="match status" value="1"/>
</dbReference>
<name>A0A1S2N0I3_9MICC</name>
<protein>
    <submittedName>
        <fullName evidence="12">DEAD/DEAH box helicase</fullName>
    </submittedName>
</protein>
<keyword evidence="8" id="KW-0413">Isomerase</keyword>
<evidence type="ECO:0000256" key="4">
    <source>
        <dbReference type="ARBA" id="ARBA00022806"/>
    </source>
</evidence>
<organism evidence="12 13">
    <name type="scientific">Rothia kristinae</name>
    <dbReference type="NCBI Taxonomy" id="37923"/>
    <lineage>
        <taxon>Bacteria</taxon>
        <taxon>Bacillati</taxon>
        <taxon>Actinomycetota</taxon>
        <taxon>Actinomycetes</taxon>
        <taxon>Micrococcales</taxon>
        <taxon>Micrococcaceae</taxon>
        <taxon>Rothia</taxon>
    </lineage>
</organism>
<feature type="compositionally biased region" description="Basic residues" evidence="9">
    <location>
        <begin position="1451"/>
        <end position="1469"/>
    </location>
</feature>
<evidence type="ECO:0000256" key="3">
    <source>
        <dbReference type="ARBA" id="ARBA00022801"/>
    </source>
</evidence>
<keyword evidence="3" id="KW-0378">Hydrolase</keyword>
<feature type="compositionally biased region" description="Low complexity" evidence="9">
    <location>
        <begin position="1710"/>
        <end position="1719"/>
    </location>
</feature>
<dbReference type="Proteomes" id="UP000179540">
    <property type="component" value="Unassembled WGS sequence"/>
</dbReference>
<dbReference type="PROSITE" id="PS51192">
    <property type="entry name" value="HELICASE_ATP_BIND_1"/>
    <property type="match status" value="1"/>
</dbReference>
<dbReference type="OrthoDB" id="9815222at2"/>
<evidence type="ECO:0000256" key="1">
    <source>
        <dbReference type="ARBA" id="ARBA00022741"/>
    </source>
</evidence>
<feature type="compositionally biased region" description="Low complexity" evidence="9">
    <location>
        <begin position="1084"/>
        <end position="1093"/>
    </location>
</feature>
<dbReference type="SMART" id="SM00487">
    <property type="entry name" value="DEXDc"/>
    <property type="match status" value="1"/>
</dbReference>
<dbReference type="InterPro" id="IPR055369">
    <property type="entry name" value="WH2_Lhr"/>
</dbReference>
<feature type="compositionally biased region" description="Low complexity" evidence="9">
    <location>
        <begin position="1470"/>
        <end position="1484"/>
    </location>
</feature>
<dbReference type="Pfam" id="PF00270">
    <property type="entry name" value="DEAD"/>
    <property type="match status" value="1"/>
</dbReference>
<dbReference type="PANTHER" id="PTHR47962:SF5">
    <property type="entry name" value="ATP-DEPENDENT HELICASE LHR-RELATED"/>
    <property type="match status" value="1"/>
</dbReference>
<evidence type="ECO:0000256" key="8">
    <source>
        <dbReference type="ARBA" id="ARBA00023235"/>
    </source>
</evidence>
<dbReference type="InterPro" id="IPR011545">
    <property type="entry name" value="DEAD/DEAH_box_helicase_dom"/>
</dbReference>
<feature type="region of interest" description="Disordered" evidence="9">
    <location>
        <begin position="70"/>
        <end position="95"/>
    </location>
</feature>
<dbReference type="Pfam" id="PF23235">
    <property type="entry name" value="WHD_3rd_Lhr"/>
    <property type="match status" value="1"/>
</dbReference>
<dbReference type="InterPro" id="IPR045628">
    <property type="entry name" value="Lhr_WH_dom"/>
</dbReference>
<feature type="domain" description="Helicase ATP-binding" evidence="10">
    <location>
        <begin position="31"/>
        <end position="249"/>
    </location>
</feature>
<evidence type="ECO:0000256" key="9">
    <source>
        <dbReference type="SAM" id="MobiDB-lite"/>
    </source>
</evidence>
<dbReference type="SUPFAM" id="SSF52540">
    <property type="entry name" value="P-loop containing nucleoside triphosphate hydrolases"/>
    <property type="match status" value="1"/>
</dbReference>